<gene>
    <name evidence="4" type="ORF">GCM10010961_35100</name>
</gene>
<dbReference type="InterPro" id="IPR029045">
    <property type="entry name" value="ClpP/crotonase-like_dom_sf"/>
</dbReference>
<dbReference type="EMBL" id="BNAP01000023">
    <property type="protein sequence ID" value="GHG99258.1"/>
    <property type="molecule type" value="Genomic_DNA"/>
</dbReference>
<keyword evidence="2" id="KW-0443">Lipid metabolism</keyword>
<organism evidence="4 5">
    <name type="scientific">Pseudodonghicola xiamenensis</name>
    <dbReference type="NCBI Taxonomy" id="337702"/>
    <lineage>
        <taxon>Bacteria</taxon>
        <taxon>Pseudomonadati</taxon>
        <taxon>Pseudomonadota</taxon>
        <taxon>Alphaproteobacteria</taxon>
        <taxon>Rhodobacterales</taxon>
        <taxon>Paracoccaceae</taxon>
        <taxon>Pseudodonghicola</taxon>
    </lineage>
</organism>
<sequence length="256" mass="26639">MAEVVLTETLDDIGVVTMNRPEAHNAVDGALCDGLRAAFDWIEQDETIRVGVLCAAGRSFCAGMDLKAFAAGEGDAILNGRDGFGGLVRRHRNKPLIAAVGGAALAGGFELALACDMIVASPGARFGLPEPKRGLIAGAGGTFRLAERVPAAKAAEILLTGRIFDRDEAETLGLISRSTETADPKPEALALARDITACAPLPVSAILSLLHGMGQGDETALWHESDRVFAPIAVSGDAHEGALAFAEKRAARWQGC</sequence>
<dbReference type="AlphaFoldDB" id="A0A8J3HB25"/>
<evidence type="ECO:0000313" key="5">
    <source>
        <dbReference type="Proteomes" id="UP000611500"/>
    </source>
</evidence>
<dbReference type="CDD" id="cd06558">
    <property type="entry name" value="crotonase-like"/>
    <property type="match status" value="1"/>
</dbReference>
<dbReference type="GO" id="GO:0016829">
    <property type="term" value="F:lyase activity"/>
    <property type="evidence" value="ECO:0007669"/>
    <property type="project" value="UniProtKB-KW"/>
</dbReference>
<dbReference type="Pfam" id="PF00378">
    <property type="entry name" value="ECH_1"/>
    <property type="match status" value="1"/>
</dbReference>
<dbReference type="Proteomes" id="UP000611500">
    <property type="component" value="Unassembled WGS sequence"/>
</dbReference>
<accession>A0A8J3HB25</accession>
<evidence type="ECO:0000256" key="3">
    <source>
        <dbReference type="ARBA" id="ARBA00023239"/>
    </source>
</evidence>
<evidence type="ECO:0000313" key="4">
    <source>
        <dbReference type="EMBL" id="GHG99258.1"/>
    </source>
</evidence>
<reference evidence="4" key="2">
    <citation type="submission" date="2020-09" db="EMBL/GenBank/DDBJ databases">
        <authorList>
            <person name="Sun Q."/>
            <person name="Zhou Y."/>
        </authorList>
    </citation>
    <scope>NUCLEOTIDE SEQUENCE</scope>
    <source>
        <strain evidence="4">CGMCC 1.7081</strain>
    </source>
</reference>
<keyword evidence="5" id="KW-1185">Reference proteome</keyword>
<reference evidence="4" key="1">
    <citation type="journal article" date="2014" name="Int. J. Syst. Evol. Microbiol.">
        <title>Complete genome sequence of Corynebacterium casei LMG S-19264T (=DSM 44701T), isolated from a smear-ripened cheese.</title>
        <authorList>
            <consortium name="US DOE Joint Genome Institute (JGI-PGF)"/>
            <person name="Walter F."/>
            <person name="Albersmeier A."/>
            <person name="Kalinowski J."/>
            <person name="Ruckert C."/>
        </authorList>
    </citation>
    <scope>NUCLEOTIDE SEQUENCE</scope>
    <source>
        <strain evidence="4">CGMCC 1.7081</strain>
    </source>
</reference>
<dbReference type="PANTHER" id="PTHR11941">
    <property type="entry name" value="ENOYL-COA HYDRATASE-RELATED"/>
    <property type="match status" value="1"/>
</dbReference>
<dbReference type="InterPro" id="IPR014748">
    <property type="entry name" value="Enoyl-CoA_hydra_C"/>
</dbReference>
<proteinExistence type="inferred from homology"/>
<name>A0A8J3HB25_9RHOB</name>
<dbReference type="Gene3D" id="3.90.226.10">
    <property type="entry name" value="2-enoyl-CoA Hydratase, Chain A, domain 1"/>
    <property type="match status" value="1"/>
</dbReference>
<dbReference type="GO" id="GO:0006635">
    <property type="term" value="P:fatty acid beta-oxidation"/>
    <property type="evidence" value="ECO:0007669"/>
    <property type="project" value="TreeGrafter"/>
</dbReference>
<dbReference type="PANTHER" id="PTHR11941:SF169">
    <property type="entry name" value="(7AS)-7A-METHYL-1,5-DIOXO-2,3,5,6,7,7A-HEXAHYDRO-1H-INDENE-CARBOXYL-COA HYDROLASE"/>
    <property type="match status" value="1"/>
</dbReference>
<comment type="similarity">
    <text evidence="1">Belongs to the enoyl-CoA hydratase/isomerase family.</text>
</comment>
<evidence type="ECO:0000256" key="1">
    <source>
        <dbReference type="ARBA" id="ARBA00005254"/>
    </source>
</evidence>
<dbReference type="SUPFAM" id="SSF52096">
    <property type="entry name" value="ClpP/crotonase"/>
    <property type="match status" value="1"/>
</dbReference>
<dbReference type="Gene3D" id="1.10.12.10">
    <property type="entry name" value="Lyase 2-enoyl-coa Hydratase, Chain A, domain 2"/>
    <property type="match status" value="1"/>
</dbReference>
<dbReference type="RefSeq" id="WP_028094421.1">
    <property type="nucleotide sequence ID" value="NZ_BNAP01000023.1"/>
</dbReference>
<evidence type="ECO:0000256" key="2">
    <source>
        <dbReference type="ARBA" id="ARBA00023098"/>
    </source>
</evidence>
<comment type="caution">
    <text evidence="4">The sequence shown here is derived from an EMBL/GenBank/DDBJ whole genome shotgun (WGS) entry which is preliminary data.</text>
</comment>
<keyword evidence="3" id="KW-0456">Lyase</keyword>
<dbReference type="InterPro" id="IPR001753">
    <property type="entry name" value="Enoyl-CoA_hydra/iso"/>
</dbReference>
<protein>
    <submittedName>
        <fullName evidence="4">Carnitinyl-CoA dehydratase</fullName>
    </submittedName>
</protein>